<dbReference type="InterPro" id="IPR036942">
    <property type="entry name" value="Beta-barrel_TonB_sf"/>
</dbReference>
<dbReference type="EMBL" id="FONW01000001">
    <property type="protein sequence ID" value="SFE42413.1"/>
    <property type="molecule type" value="Genomic_DNA"/>
</dbReference>
<dbReference type="Pfam" id="PF13715">
    <property type="entry name" value="CarbopepD_reg_2"/>
    <property type="match status" value="1"/>
</dbReference>
<dbReference type="AlphaFoldDB" id="A0A1I2AHG6"/>
<evidence type="ECO:0000256" key="6">
    <source>
        <dbReference type="ARBA" id="ARBA00023237"/>
    </source>
</evidence>
<organism evidence="9 10">
    <name type="scientific">Sunxiuqinia elliptica</name>
    <dbReference type="NCBI Taxonomy" id="655355"/>
    <lineage>
        <taxon>Bacteria</taxon>
        <taxon>Pseudomonadati</taxon>
        <taxon>Bacteroidota</taxon>
        <taxon>Bacteroidia</taxon>
        <taxon>Marinilabiliales</taxon>
        <taxon>Prolixibacteraceae</taxon>
        <taxon>Sunxiuqinia</taxon>
    </lineage>
</organism>
<dbReference type="NCBIfam" id="TIGR04056">
    <property type="entry name" value="OMP_RagA_SusC"/>
    <property type="match status" value="1"/>
</dbReference>
<dbReference type="InterPro" id="IPR011662">
    <property type="entry name" value="Secretin/TonB_short_N"/>
</dbReference>
<dbReference type="NCBIfam" id="TIGR04057">
    <property type="entry name" value="SusC_RagA_signa"/>
    <property type="match status" value="1"/>
</dbReference>
<dbReference type="InterPro" id="IPR039426">
    <property type="entry name" value="TonB-dep_rcpt-like"/>
</dbReference>
<dbReference type="Gene3D" id="2.170.130.10">
    <property type="entry name" value="TonB-dependent receptor, plug domain"/>
    <property type="match status" value="1"/>
</dbReference>
<evidence type="ECO:0000259" key="8">
    <source>
        <dbReference type="SMART" id="SM00965"/>
    </source>
</evidence>
<comment type="similarity">
    <text evidence="7">Belongs to the TonB-dependent receptor family.</text>
</comment>
<gene>
    <name evidence="9" type="ORF">SAMN05216283_101102</name>
</gene>
<evidence type="ECO:0000256" key="2">
    <source>
        <dbReference type="ARBA" id="ARBA00022448"/>
    </source>
</evidence>
<evidence type="ECO:0000256" key="4">
    <source>
        <dbReference type="ARBA" id="ARBA00022692"/>
    </source>
</evidence>
<dbReference type="Pfam" id="PF07715">
    <property type="entry name" value="Plug"/>
    <property type="match status" value="1"/>
</dbReference>
<dbReference type="SUPFAM" id="SSF49464">
    <property type="entry name" value="Carboxypeptidase regulatory domain-like"/>
    <property type="match status" value="1"/>
</dbReference>
<keyword evidence="3 7" id="KW-1134">Transmembrane beta strand</keyword>
<dbReference type="Gene3D" id="2.60.40.1120">
    <property type="entry name" value="Carboxypeptidase-like, regulatory domain"/>
    <property type="match status" value="1"/>
</dbReference>
<dbReference type="RefSeq" id="WP_093917861.1">
    <property type="nucleotide sequence ID" value="NZ_FONW01000001.1"/>
</dbReference>
<evidence type="ECO:0000256" key="7">
    <source>
        <dbReference type="PROSITE-ProRule" id="PRU01360"/>
    </source>
</evidence>
<accession>A0A1I2AHG6</accession>
<keyword evidence="6 7" id="KW-0998">Cell outer membrane</keyword>
<sequence>MKKKVWDHPLGLTIPEVGKTFLKMKLTLCVIMLTFLGALGNNSFSQSTKLSLELKDATVREVLEAVENKTDFFFLYSEKIIDVDRKVNLSINETSVDKILDRLFENSAVDYKVKGRQIILTSASADAMKALAQQKITIKGTVTDNTGSPLPGVTVAVKGTTNGTITDFDGNYTLGDIPANGTLVFSFVGMKTEEIAVEGQNNINLRMEEESIGLEEVVAVGYGVQKKVNLTGSVATVKAEELANRPTSTTIEALQGAVPGAVVTRGSGLPGQEDFKIQIRGATSINNQPVLVLIDGVSGSLDRVQPEDIESISVLKDAAAAAIYGSRSAGGVILITTKKGAKGKVTVTYNGLYTINKPARMPEPLPMGEIAVMQNLSRENAGLAANWKPEDIEKINDPNIWYETDPNKPNAWKWYGDNNFVDLMINDNVPQQNHNVAISGGQEKLTYRISTTYFQKKGLLKFGNDDNQRYSMRINLGSDINKYVRLETDASFYRNSYDQPSYGNMEGNYSNLYKIYTIRGLYPLYTPLGDMTGFAAQLTAGTTDVTKDRYQLNSRLYVTDLVKGLKFTVLGGLRSDWNRTFSFLKKAPIIGADGSTIIGWDNKNDKVYRSNTEVLKKDFQFLVDYDKSFGKHSFHGLAGYSFEEYDYTYWNAQANGLVNDNLYSFDWADISSYKASDNMQSNAFQAVFGRLTYNYDSRYLFEANVRYDGSSKLAKENRYQIFPSFSLGWRISQESWFNVPFMNEAKLRASWGRLGNGDVLGNYDYIAMLNSSKGLILDGAQSQYIYQGRLASAEKSWETIETSNIGIDLGFFDNKLYLTGDYFVKYNKDMLVNVTYPSVIGVSVPAFNAGELKTWGWEMSATWKQKINDFSYSVAFNLGDSENELVDYYGKDVIKEGMNKLIEGMPINSIYGYKTDGFFQTPEEVEDHVFQSSVTDVGDVKYVNMNDDDKINAGRQSIEDHGDLVYLGNTSPRYNYGITANASYKGWDFTAFFQGVGKRNFYVNNMDLMPFAYSWVNPYTIHRDYWTPDNRDAYFPRLYERGFHNYKVSDRWVQNGAYIRLKNIQLGYTIPKKVTMRAGIEKLRVYFTGQDLWEKTKTLEIYDPEMPQGSSYRYPFTRGFAFGVNLTF</sequence>
<reference evidence="9 10" key="1">
    <citation type="submission" date="2016-10" db="EMBL/GenBank/DDBJ databases">
        <authorList>
            <person name="de Groot N.N."/>
        </authorList>
    </citation>
    <scope>NUCLEOTIDE SEQUENCE [LARGE SCALE GENOMIC DNA]</scope>
    <source>
        <strain evidence="9 10">CGMCC 1.9156</strain>
    </source>
</reference>
<dbReference type="InterPro" id="IPR023997">
    <property type="entry name" value="TonB-dep_OMP_SusC/RagA_CS"/>
</dbReference>
<name>A0A1I2AHG6_9BACT</name>
<dbReference type="InterPro" id="IPR012910">
    <property type="entry name" value="Plug_dom"/>
</dbReference>
<evidence type="ECO:0000256" key="1">
    <source>
        <dbReference type="ARBA" id="ARBA00004571"/>
    </source>
</evidence>
<dbReference type="InterPro" id="IPR023996">
    <property type="entry name" value="TonB-dep_OMP_SusC/RagA"/>
</dbReference>
<dbReference type="SMART" id="SM00965">
    <property type="entry name" value="STN"/>
    <property type="match status" value="1"/>
</dbReference>
<dbReference type="Pfam" id="PF07660">
    <property type="entry name" value="STN"/>
    <property type="match status" value="1"/>
</dbReference>
<dbReference type="FunFam" id="2.60.40.1120:FF:000003">
    <property type="entry name" value="Outer membrane protein Omp121"/>
    <property type="match status" value="1"/>
</dbReference>
<dbReference type="Proteomes" id="UP000198964">
    <property type="component" value="Unassembled WGS sequence"/>
</dbReference>
<dbReference type="GO" id="GO:0009279">
    <property type="term" value="C:cell outer membrane"/>
    <property type="evidence" value="ECO:0007669"/>
    <property type="project" value="UniProtKB-SubCell"/>
</dbReference>
<dbReference type="STRING" id="655355.SAMN05216283_101102"/>
<comment type="subcellular location">
    <subcellularLocation>
        <location evidence="1 7">Cell outer membrane</location>
        <topology evidence="1 7">Multi-pass membrane protein</topology>
    </subcellularLocation>
</comment>
<evidence type="ECO:0000313" key="9">
    <source>
        <dbReference type="EMBL" id="SFE42413.1"/>
    </source>
</evidence>
<dbReference type="PROSITE" id="PS52016">
    <property type="entry name" value="TONB_DEPENDENT_REC_3"/>
    <property type="match status" value="1"/>
</dbReference>
<evidence type="ECO:0000256" key="5">
    <source>
        <dbReference type="ARBA" id="ARBA00023136"/>
    </source>
</evidence>
<protein>
    <submittedName>
        <fullName evidence="9">TonB-linked outer membrane protein, SusC/RagA family</fullName>
    </submittedName>
</protein>
<feature type="domain" description="Secretin/TonB short N-terminal" evidence="8">
    <location>
        <begin position="72"/>
        <end position="123"/>
    </location>
</feature>
<evidence type="ECO:0000256" key="3">
    <source>
        <dbReference type="ARBA" id="ARBA00022452"/>
    </source>
</evidence>
<proteinExistence type="inferred from homology"/>
<dbReference type="Gene3D" id="2.40.170.20">
    <property type="entry name" value="TonB-dependent receptor, beta-barrel domain"/>
    <property type="match status" value="1"/>
</dbReference>
<dbReference type="SUPFAM" id="SSF56935">
    <property type="entry name" value="Porins"/>
    <property type="match status" value="1"/>
</dbReference>
<dbReference type="InterPro" id="IPR008969">
    <property type="entry name" value="CarboxyPept-like_regulatory"/>
</dbReference>
<keyword evidence="4 7" id="KW-0812">Transmembrane</keyword>
<keyword evidence="5 7" id="KW-0472">Membrane</keyword>
<evidence type="ECO:0000313" key="10">
    <source>
        <dbReference type="Proteomes" id="UP000198964"/>
    </source>
</evidence>
<keyword evidence="2 7" id="KW-0813">Transport</keyword>
<keyword evidence="10" id="KW-1185">Reference proteome</keyword>
<dbReference type="InterPro" id="IPR037066">
    <property type="entry name" value="Plug_dom_sf"/>
</dbReference>